<dbReference type="AlphaFoldDB" id="A0A0C2BQQ3"/>
<organism evidence="6 7">
    <name type="scientific">Noviherbaspirillum autotrophicum</name>
    <dbReference type="NCBI Taxonomy" id="709839"/>
    <lineage>
        <taxon>Bacteria</taxon>
        <taxon>Pseudomonadati</taxon>
        <taxon>Pseudomonadota</taxon>
        <taxon>Betaproteobacteria</taxon>
        <taxon>Burkholderiales</taxon>
        <taxon>Oxalobacteraceae</taxon>
        <taxon>Noviherbaspirillum</taxon>
    </lineage>
</organism>
<dbReference type="EMBL" id="JWJG01000028">
    <property type="protein sequence ID" value="KIF83635.1"/>
    <property type="molecule type" value="Genomic_DNA"/>
</dbReference>
<dbReference type="SUPFAM" id="SSF52540">
    <property type="entry name" value="P-loop containing nucleoside triphosphate hydrolases"/>
    <property type="match status" value="1"/>
</dbReference>
<dbReference type="OrthoDB" id="5298774at2"/>
<dbReference type="InterPro" id="IPR050093">
    <property type="entry name" value="ABC_SmlMolc_Importer"/>
</dbReference>
<name>A0A0C2BQQ3_9BURK</name>
<dbReference type="PANTHER" id="PTHR42781">
    <property type="entry name" value="SPERMIDINE/PUTRESCINE IMPORT ATP-BINDING PROTEIN POTA"/>
    <property type="match status" value="1"/>
</dbReference>
<evidence type="ECO:0000259" key="5">
    <source>
        <dbReference type="PROSITE" id="PS50893"/>
    </source>
</evidence>
<dbReference type="SMART" id="SM00382">
    <property type="entry name" value="AAA"/>
    <property type="match status" value="1"/>
</dbReference>
<dbReference type="GO" id="GO:0016887">
    <property type="term" value="F:ATP hydrolysis activity"/>
    <property type="evidence" value="ECO:0007669"/>
    <property type="project" value="InterPro"/>
</dbReference>
<dbReference type="PROSITE" id="PS50893">
    <property type="entry name" value="ABC_TRANSPORTER_2"/>
    <property type="match status" value="1"/>
</dbReference>
<protein>
    <submittedName>
        <fullName evidence="6">GTPase</fullName>
    </submittedName>
</protein>
<keyword evidence="2" id="KW-0472">Membrane</keyword>
<keyword evidence="4" id="KW-0067">ATP-binding</keyword>
<keyword evidence="7" id="KW-1185">Reference proteome</keyword>
<dbReference type="GO" id="GO:0005524">
    <property type="term" value="F:ATP binding"/>
    <property type="evidence" value="ECO:0007669"/>
    <property type="project" value="UniProtKB-KW"/>
</dbReference>
<keyword evidence="2" id="KW-1003">Cell membrane</keyword>
<evidence type="ECO:0000256" key="2">
    <source>
        <dbReference type="ARBA" id="ARBA00022475"/>
    </source>
</evidence>
<dbReference type="PROSITE" id="PS00211">
    <property type="entry name" value="ABC_TRANSPORTER_1"/>
    <property type="match status" value="1"/>
</dbReference>
<dbReference type="InterPro" id="IPR003593">
    <property type="entry name" value="AAA+_ATPase"/>
</dbReference>
<keyword evidence="3" id="KW-0547">Nucleotide-binding</keyword>
<reference evidence="6 7" key="1">
    <citation type="submission" date="2014-12" db="EMBL/GenBank/DDBJ databases">
        <title>Denitrispirillum autotrophicum gen. nov., sp. nov., Denitrifying, Facultatively Autotrophic Bacteria Isolated from Rice Paddy Soil.</title>
        <authorList>
            <person name="Ishii S."/>
            <person name="Ashida N."/>
            <person name="Ohno H."/>
            <person name="Otsuka S."/>
            <person name="Yokota A."/>
            <person name="Senoo K."/>
        </authorList>
    </citation>
    <scope>NUCLEOTIDE SEQUENCE [LARGE SCALE GENOMIC DNA]</scope>
    <source>
        <strain evidence="6 7">TSA66</strain>
    </source>
</reference>
<accession>A0A0C2BQQ3</accession>
<feature type="domain" description="ABC transporter" evidence="5">
    <location>
        <begin position="1"/>
        <end position="233"/>
    </location>
</feature>
<dbReference type="InterPro" id="IPR017871">
    <property type="entry name" value="ABC_transporter-like_CS"/>
</dbReference>
<dbReference type="PANTHER" id="PTHR42781:SF4">
    <property type="entry name" value="SPERMIDINE_PUTRESCINE IMPORT ATP-BINDING PROTEIN POTA"/>
    <property type="match status" value="1"/>
</dbReference>
<evidence type="ECO:0000313" key="7">
    <source>
        <dbReference type="Proteomes" id="UP000031572"/>
    </source>
</evidence>
<evidence type="ECO:0000256" key="1">
    <source>
        <dbReference type="ARBA" id="ARBA00022448"/>
    </source>
</evidence>
<dbReference type="Gene3D" id="3.40.50.300">
    <property type="entry name" value="P-loop containing nucleotide triphosphate hydrolases"/>
    <property type="match status" value="1"/>
</dbReference>
<keyword evidence="1" id="KW-0813">Transport</keyword>
<sequence>MIDIALRKSLKSAAGQLDLDIRAIFDTRSFVTLFGTSGSGKTTILRMLAGLITPDSGKLVVAGQTWFDSFKRINIPPQERAIGIVFQDYALFPNLSVRQNVAYGARKDDTAWVDELIDLAGLGALQHRFPETLSGGQKQRVALARALAKKPALLLLDEPLSALDAALRSQLQDDLLRIHERLGLTTLLVSHDLGEVFKLSSRVLRLDAGRITHCGTPSEIFLKQRLSGKLNLRAQVLSIRREEVIHVVSLLIGQDIIDVIASDDEVAELHSGDIISVATKTVSPFLLNISR</sequence>
<gene>
    <name evidence="6" type="ORF">TSA66_10290</name>
</gene>
<dbReference type="RefSeq" id="WP_040039932.1">
    <property type="nucleotide sequence ID" value="NZ_JWJG01000028.1"/>
</dbReference>
<evidence type="ECO:0000256" key="3">
    <source>
        <dbReference type="ARBA" id="ARBA00022741"/>
    </source>
</evidence>
<proteinExistence type="predicted"/>
<dbReference type="InterPro" id="IPR027417">
    <property type="entry name" value="P-loop_NTPase"/>
</dbReference>
<comment type="caution">
    <text evidence="6">The sequence shown here is derived from an EMBL/GenBank/DDBJ whole genome shotgun (WGS) entry which is preliminary data.</text>
</comment>
<evidence type="ECO:0000313" key="6">
    <source>
        <dbReference type="EMBL" id="KIF83635.1"/>
    </source>
</evidence>
<dbReference type="InterPro" id="IPR003439">
    <property type="entry name" value="ABC_transporter-like_ATP-bd"/>
</dbReference>
<evidence type="ECO:0000256" key="4">
    <source>
        <dbReference type="ARBA" id="ARBA00022840"/>
    </source>
</evidence>
<dbReference type="STRING" id="709839.TSA66_10290"/>
<dbReference type="Proteomes" id="UP000031572">
    <property type="component" value="Unassembled WGS sequence"/>
</dbReference>
<dbReference type="Pfam" id="PF00005">
    <property type="entry name" value="ABC_tran"/>
    <property type="match status" value="1"/>
</dbReference>